<gene>
    <name evidence="2" type="ORF">SAMN05444273_1152</name>
</gene>
<protein>
    <submittedName>
        <fullName evidence="2">SIR2-like domain-containing protein</fullName>
    </submittedName>
</protein>
<dbReference type="InterPro" id="IPR057574">
    <property type="entry name" value="nSTAND_NTPase5_dom"/>
</dbReference>
<name>A0A1M5EUN3_9RHOB</name>
<dbReference type="SUPFAM" id="SSF52540">
    <property type="entry name" value="P-loop containing nucleoside triphosphate hydrolases"/>
    <property type="match status" value="1"/>
</dbReference>
<sequence>MTISINSLVSEIVPSNTVLVFGAGASLPSGAPSVWNLCEHLAPLIGEEPGTYSFAELCSLFEFKKSRKELVTQVRLKFKGLRPTGGLQNVAEYDWVSIFTTNYDDLVERAFTKKGKDIRVFSSNFDFGEPTPSTSTPILKIHGTIGFDTSDGHRSKLVLTEEDNDTVEDYRDALYDRLKNDLNSHDVVIIGQSLADPDLDKLVKRALKIRQKSYSSARIFLLVYTQDDNRAMLLERKGLQVAFGGIDDFFFELAKQSDQLVPVFETSDDPLIQSAILRSITVDIEHQANQIPPDFAKMFGGAAPSYADIRAGFTFPRSLKDKISEKLQQDTQYSVILGASGVGKTSLARQIAFGLIGKGFLGWEHNPDREFIANEWRSVAKVLEDSQRDAVLVLDDAHLYLHEINNLINLLHDDGSKRLRLILTSAKNHWKPRIKTANLYKSAQLLELSSLNPSEISSLLSLVEGVPEIAKLVDQSFRGFTFPERRRRLIERCNKDFFVCMKNIFANDSFDTIILREFSSISPEYQSVYKVICALESFGVRVHRQLVVRLLQITAQDIGLVLENLEGLVDEYQINHRESIFGWSGRHPVISEIISKHKFSGQEEIFGLLKQVISKISPTYDIEIRTLRQLCSFEGGLSRISDVSSQNELLRMMISVAPRERVPRHRLITNLIRNGHFPDAEAEIRIFENDLGADGPVRRYRVRLLIERAIGTLGLMLDDKATMLNEAFASALVILKGDPFNRQSLQLHADVSLELYRVSGDISFIDDALEAMKAAEKEIGDPDLTRMIHRFERRVSPINDNAFEMEAVEDTD</sequence>
<reference evidence="3" key="1">
    <citation type="submission" date="2016-11" db="EMBL/GenBank/DDBJ databases">
        <authorList>
            <person name="Varghese N."/>
            <person name="Submissions S."/>
        </authorList>
    </citation>
    <scope>NUCLEOTIDE SEQUENCE [LARGE SCALE GENOMIC DNA]</scope>
    <source>
        <strain evidence="3">DSM 100566</strain>
    </source>
</reference>
<keyword evidence="3" id="KW-1185">Reference proteome</keyword>
<organism evidence="2 3">
    <name type="scientific">Litoreibacter ascidiaceicola</name>
    <dbReference type="NCBI Taxonomy" id="1486859"/>
    <lineage>
        <taxon>Bacteria</taxon>
        <taxon>Pseudomonadati</taxon>
        <taxon>Pseudomonadota</taxon>
        <taxon>Alphaproteobacteria</taxon>
        <taxon>Rhodobacterales</taxon>
        <taxon>Roseobacteraceae</taxon>
        <taxon>Litoreibacter</taxon>
    </lineage>
</organism>
<dbReference type="EMBL" id="FQUV01000015">
    <property type="protein sequence ID" value="SHF82965.1"/>
    <property type="molecule type" value="Genomic_DNA"/>
</dbReference>
<feature type="domain" description="Novel STAND NTPase 5" evidence="1">
    <location>
        <begin position="299"/>
        <end position="433"/>
    </location>
</feature>
<dbReference type="AlphaFoldDB" id="A0A1M5EUN3"/>
<dbReference type="InterPro" id="IPR027417">
    <property type="entry name" value="P-loop_NTPase"/>
</dbReference>
<proteinExistence type="predicted"/>
<evidence type="ECO:0000313" key="3">
    <source>
        <dbReference type="Proteomes" id="UP000184144"/>
    </source>
</evidence>
<dbReference type="SUPFAM" id="SSF52467">
    <property type="entry name" value="DHS-like NAD/FAD-binding domain"/>
    <property type="match status" value="1"/>
</dbReference>
<accession>A0A1M5EUN3</accession>
<dbReference type="RefSeq" id="WP_073146374.1">
    <property type="nucleotide sequence ID" value="NZ_FQUV01000015.1"/>
</dbReference>
<dbReference type="STRING" id="1486859.SAMN05444273_1152"/>
<dbReference type="Pfam" id="PF13289">
    <property type="entry name" value="SIR2_2"/>
    <property type="match status" value="1"/>
</dbReference>
<dbReference type="Pfam" id="PF25199">
    <property type="entry name" value="nSTAND_NTPase5"/>
    <property type="match status" value="1"/>
</dbReference>
<dbReference type="InterPro" id="IPR029035">
    <property type="entry name" value="DHS-like_NAD/FAD-binding_dom"/>
</dbReference>
<evidence type="ECO:0000313" key="2">
    <source>
        <dbReference type="EMBL" id="SHF82965.1"/>
    </source>
</evidence>
<evidence type="ECO:0000259" key="1">
    <source>
        <dbReference type="Pfam" id="PF25199"/>
    </source>
</evidence>
<dbReference type="Proteomes" id="UP000184144">
    <property type="component" value="Unassembled WGS sequence"/>
</dbReference>